<dbReference type="OrthoDB" id="760667at2"/>
<dbReference type="RefSeq" id="WP_131558132.1">
    <property type="nucleotide sequence ID" value="NZ_SJSN01000006.1"/>
</dbReference>
<accession>A0A4R0P1H0</accession>
<dbReference type="EMBL" id="SJSN01000006">
    <property type="protein sequence ID" value="TCD10605.1"/>
    <property type="molecule type" value="Genomic_DNA"/>
</dbReference>
<keyword evidence="1" id="KW-0812">Transmembrane</keyword>
<comment type="caution">
    <text evidence="2">The sequence shown here is derived from an EMBL/GenBank/DDBJ whole genome shotgun (WGS) entry which is preliminary data.</text>
</comment>
<dbReference type="PROSITE" id="PS51257">
    <property type="entry name" value="PROKAR_LIPOPROTEIN"/>
    <property type="match status" value="1"/>
</dbReference>
<name>A0A4R0P1H0_9SPHI</name>
<evidence type="ECO:0000313" key="3">
    <source>
        <dbReference type="Proteomes" id="UP000291485"/>
    </source>
</evidence>
<gene>
    <name evidence="2" type="ORF">EZ449_09680</name>
</gene>
<feature type="transmembrane region" description="Helical" evidence="1">
    <location>
        <begin position="121"/>
        <end position="143"/>
    </location>
</feature>
<keyword evidence="3" id="KW-1185">Reference proteome</keyword>
<evidence type="ECO:0000313" key="2">
    <source>
        <dbReference type="EMBL" id="TCD10605.1"/>
    </source>
</evidence>
<evidence type="ECO:0008006" key="4">
    <source>
        <dbReference type="Google" id="ProtNLM"/>
    </source>
</evidence>
<feature type="transmembrane region" description="Helical" evidence="1">
    <location>
        <begin position="7"/>
        <end position="31"/>
    </location>
</feature>
<evidence type="ECO:0000256" key="1">
    <source>
        <dbReference type="SAM" id="Phobius"/>
    </source>
</evidence>
<keyword evidence="1" id="KW-0472">Membrane</keyword>
<feature type="transmembrane region" description="Helical" evidence="1">
    <location>
        <begin position="88"/>
        <end position="106"/>
    </location>
</feature>
<proteinExistence type="predicted"/>
<feature type="transmembrane region" description="Helical" evidence="1">
    <location>
        <begin position="163"/>
        <end position="183"/>
    </location>
</feature>
<dbReference type="Proteomes" id="UP000291485">
    <property type="component" value="Unassembled WGS sequence"/>
</dbReference>
<keyword evidence="1" id="KW-1133">Transmembrane helix</keyword>
<organism evidence="2 3">
    <name type="scientific">Pedobacter frigidisoli</name>
    <dbReference type="NCBI Taxonomy" id="2530455"/>
    <lineage>
        <taxon>Bacteria</taxon>
        <taxon>Pseudomonadati</taxon>
        <taxon>Bacteroidota</taxon>
        <taxon>Sphingobacteriia</taxon>
        <taxon>Sphingobacteriales</taxon>
        <taxon>Sphingobacteriaceae</taxon>
        <taxon>Pedobacter</taxon>
    </lineage>
</organism>
<sequence length="197" mass="22238">MNKIFKVFRYAGISLIIIAITSIVSCLFTAIDNYRDGVIAIKLMESNAKHEIRVLNNAKFTDSHIGVYEFKPTMAQAIILSNDGIGEIGAATLFYLILGLTILIIANKKPSSLENLKQERLWQIVGAGAVLFFILKFLSKFLLDGYIEELTNHLFKYDYSNIGNSNITMLSLIVVFTIIYELLSYSRKLKQENDLTI</sequence>
<protein>
    <recommendedName>
        <fullName evidence="4">DUF2975 domain-containing protein</fullName>
    </recommendedName>
</protein>
<reference evidence="2 3" key="1">
    <citation type="submission" date="2019-02" db="EMBL/GenBank/DDBJ databases">
        <title>Pedobacter sp. RP-3-11 sp. nov., isolated from Arctic soil.</title>
        <authorList>
            <person name="Dahal R.H."/>
        </authorList>
    </citation>
    <scope>NUCLEOTIDE SEQUENCE [LARGE SCALE GENOMIC DNA]</scope>
    <source>
        <strain evidence="2 3">RP-3-11</strain>
    </source>
</reference>
<dbReference type="AlphaFoldDB" id="A0A4R0P1H0"/>